<proteinExistence type="predicted"/>
<dbReference type="KEGG" id="mai:MICA_1242"/>
<sequence length="972" mass="107444">MNNQIDTPIQDKSYTRRMERLLTRRYMGIVATQDPDSFALIARRKDIQQGENKTTRMKEYVALWQGLSADQQLKLAEHDAKINHLARLARTLATTTVVQAHNKIKTTTAGSIDFVMRRFREEGVAPEQVQQFLDDNAVAWFSITGHPTNPTTVDYTIAQTDVARVIVDPSATPDDLHDALLHLYQTPIVGDRKTPLDEARESINTLNSIYDVALAHRDLFIKAIADHGYADQGVNITRALIVPCSWTLGDADGNPALTAQVLADGIALHRQAIADRYQLTLQSIHTDHQPTMLALHTLQKILAQAGPQTQIDSVCQKIQSIIADCPDEAAQKQIQDFRYLLHCFGFGFGTIDIRHNAVDILAAVKKLAVLCGLENKQDMDAIGLDHIQLKLAAWLRDDAVLSRMASATDLPDDESAMIVGRLRVIGQNPDMCEKLIIAETTHPAHALAALLLLKITGNVVADDGARIDLTMLSESVHDLMNLGNTLETLLDNETFRAHVAARGRLLVMIAKSDTTRQDGRGEAEYAQYEAAIDIYRVAEKMRRKYRDLRHVLPSIMNGGGHALQRGGGRVTEIPAVHGRAAADARATDIGPSTLTVQGHQQNVLFCPGPVAVGTMEALAAQNLYSKAGIYGEMPDPVSRPGLNRHHGQYDAWLYAQTAGRAFDTLTQKNVAIDELLVRAPWLAMKAGNASSRPAKRGEKMVGPGITPREAIGVDPRALQGRAISGERLTAHACLPIFSVLGLVEAMISVRDHGRASRNPEKYGDGLHHLYRAHKIHRDGARATLNASIMADFDIAWPLLVGDERPPRTIVEKLAAQFLHHDPDHNNTPAITLAFLEQYFLNVERLSYEMVSGQKAKKNFNHGDGLRILWPELFHEMSIRNRAAEFSRVIECYRTVQMDRAPDIPLDETQFRITQNLYAAADVVNAPIGILATRTRLEPVYDLRGGVKTRFMKPESYLESDVAGLLSLPPALS</sequence>
<reference evidence="3 4" key="1">
    <citation type="journal article" date="2011" name="BMC Genomics">
        <title>Genomic insights into an obligate epibiotic bacterial predator: Micavibrio aeruginosavorus ARL-13.</title>
        <authorList>
            <person name="Wang Z."/>
            <person name="Kadouri D."/>
            <person name="Wu M."/>
        </authorList>
    </citation>
    <scope>NUCLEOTIDE SEQUENCE [LARGE SCALE GENOMIC DNA]</scope>
    <source>
        <strain evidence="3 4">ARL-13</strain>
    </source>
</reference>
<dbReference type="RefSeq" id="WP_014102788.1">
    <property type="nucleotide sequence ID" value="NC_016026.1"/>
</dbReference>
<organism evidence="3 4">
    <name type="scientific">Micavibrio aeruginosavorus (strain ARL-13)</name>
    <dbReference type="NCBI Taxonomy" id="856793"/>
    <lineage>
        <taxon>Bacteria</taxon>
        <taxon>Pseudomonadati</taxon>
        <taxon>Bdellovibrionota</taxon>
        <taxon>Bdellovibrionia</taxon>
        <taxon>Bdellovibrionales</taxon>
        <taxon>Pseudobdellovibrionaceae</taxon>
        <taxon>Micavibrio</taxon>
    </lineage>
</organism>
<dbReference type="OrthoDB" id="9768133at2"/>
<evidence type="ECO:0000313" key="3">
    <source>
        <dbReference type="EMBL" id="AEP09565.1"/>
    </source>
</evidence>
<dbReference type="GO" id="GO:0006099">
    <property type="term" value="P:tricarboxylic acid cycle"/>
    <property type="evidence" value="ECO:0007669"/>
    <property type="project" value="InterPro"/>
</dbReference>
<dbReference type="PANTHER" id="PTHR30523:SF6">
    <property type="entry name" value="PHOSPHOENOLPYRUVATE CARBOXYLASE"/>
    <property type="match status" value="1"/>
</dbReference>
<dbReference type="HOGENOM" id="CLU_305201_0_0_5"/>
<protein>
    <recommendedName>
        <fullName evidence="2">Phosphoenolpyruvate carboxylase</fullName>
    </recommendedName>
</protein>
<dbReference type="GO" id="GO:0008964">
    <property type="term" value="F:phosphoenolpyruvate carboxylase activity"/>
    <property type="evidence" value="ECO:0007669"/>
    <property type="project" value="InterPro"/>
</dbReference>
<dbReference type="PANTHER" id="PTHR30523">
    <property type="entry name" value="PHOSPHOENOLPYRUVATE CARBOXYLASE"/>
    <property type="match status" value="1"/>
</dbReference>
<dbReference type="Proteomes" id="UP000009286">
    <property type="component" value="Chromosome"/>
</dbReference>
<dbReference type="SUPFAM" id="SSF51621">
    <property type="entry name" value="Phosphoenolpyruvate/pyruvate domain"/>
    <property type="match status" value="1"/>
</dbReference>
<evidence type="ECO:0000313" key="4">
    <source>
        <dbReference type="Proteomes" id="UP000009286"/>
    </source>
</evidence>
<dbReference type="eggNOG" id="COG2352">
    <property type="taxonomic scope" value="Bacteria"/>
</dbReference>
<comment type="function">
    <text evidence="1">Forms oxaloacetate, a four-carbon dicarboxylic acid source for the tricarboxylic acid cycle.</text>
</comment>
<dbReference type="InterPro" id="IPR015813">
    <property type="entry name" value="Pyrv/PenolPyrv_kinase-like_dom"/>
</dbReference>
<dbReference type="STRING" id="856793.MICA_1242"/>
<accession>G2KRK3</accession>
<dbReference type="EMBL" id="CP002382">
    <property type="protein sequence ID" value="AEP09565.1"/>
    <property type="molecule type" value="Genomic_DNA"/>
</dbReference>
<dbReference type="InterPro" id="IPR021135">
    <property type="entry name" value="PEP_COase"/>
</dbReference>
<dbReference type="GO" id="GO:0015977">
    <property type="term" value="P:carbon fixation"/>
    <property type="evidence" value="ECO:0007669"/>
    <property type="project" value="InterPro"/>
</dbReference>
<dbReference type="GO" id="GO:0005829">
    <property type="term" value="C:cytosol"/>
    <property type="evidence" value="ECO:0007669"/>
    <property type="project" value="TreeGrafter"/>
</dbReference>
<keyword evidence="4" id="KW-1185">Reference proteome</keyword>
<gene>
    <name evidence="3" type="ordered locus">MICA_1242</name>
</gene>
<evidence type="ECO:0000256" key="1">
    <source>
        <dbReference type="ARBA" id="ARBA00003670"/>
    </source>
</evidence>
<dbReference type="Pfam" id="PF00311">
    <property type="entry name" value="PEPcase"/>
    <property type="match status" value="2"/>
</dbReference>
<name>G2KRK3_MICAA</name>
<dbReference type="AlphaFoldDB" id="G2KRK3"/>
<evidence type="ECO:0000256" key="2">
    <source>
        <dbReference type="ARBA" id="ARBA00022419"/>
    </source>
</evidence>